<dbReference type="PANTHER" id="PTHR11848:SF133">
    <property type="entry name" value="INHIBIN BETA A CHAIN"/>
    <property type="match status" value="1"/>
</dbReference>
<keyword evidence="19" id="KW-1185">Reference proteome</keyword>
<evidence type="ECO:0000256" key="14">
    <source>
        <dbReference type="ARBA" id="ARBA00064700"/>
    </source>
</evidence>
<dbReference type="GO" id="GO:0005615">
    <property type="term" value="C:extracellular space"/>
    <property type="evidence" value="ECO:0007669"/>
    <property type="project" value="TreeGrafter"/>
</dbReference>
<evidence type="ECO:0000256" key="10">
    <source>
        <dbReference type="ARBA" id="ARBA00023180"/>
    </source>
</evidence>
<keyword evidence="8 15" id="KW-0339">Growth factor</keyword>
<sequence>STEQRDQLIARIEGEGHTLPKGGKNQELLLKEVALAGARGKNRGGRSEWLGPDSRPESRARAAAAFRRDPRELPAGVAQENLLKRRRKKTNKQTNKPVREGGGKAGPFKKAITTTFAARMPLLWLRGFLLASCWIIVRSSPTPGSEGQSAASDCPSCALATLPKDVPNSQPEMVEAVKKHILNMLHLKKRPDVTQPVPKAALLNAIRKLHVGKVGENGYVEIEDDIGRRAEMNELMEQTSEIITFAESGTARKTLHFEISKEGSDLSVVERAEVWLFLKVPKANRTRSKVTICLFQQQKHPQGSLDTREEAEEAGLMEERSELLISEKVVDARKSTWHIFPVSSSIQRLLDQGKSSLDIRIACDQCHETGASLVLLGKKKKKEEEGEGKKKDGGEGGSGVDEDKEQSHRPFLMLQARQSEDHPHRRRRRGLECDGKVNICCKKQFFVSFKDIGWNDWIIAPSGYHANYCEGECPSHIAGTSGSSLSFHSTVINQYRLRGHNPFANLKSCCVPTKLRPMSMLYYDDGQNIIKKDIQNMIVEEYTYTKDICINFAHIFLQPLLGDHFISTEIIWKSLISAGKKSEKVLREGPVTVREEH</sequence>
<evidence type="ECO:0000259" key="17">
    <source>
        <dbReference type="PROSITE" id="PS51362"/>
    </source>
</evidence>
<evidence type="ECO:0000256" key="13">
    <source>
        <dbReference type="ARBA" id="ARBA00056675"/>
    </source>
</evidence>
<keyword evidence="6" id="KW-0372">Hormone</keyword>
<gene>
    <name evidence="18" type="ORF">HPG69_013462</name>
</gene>
<keyword evidence="5" id="KW-0165">Cleavage on pair of basic residues</keyword>
<comment type="subunit">
    <text evidence="14">Dimeric, linked by one or more disulfide bonds. Inhibin A is a dimer of alpha/INHA and beta-A/INHBA. Activin A is a homodimer of beta-A/INHBA. Activin AB is a dimer of beta-A/INHBA and beta-B/INHBB. Interacts with FST and FSTL3; these interactions prevent activin A interaction to its type II receptor. Activin A interacts with ACVR2A. Activin A interacts with BMPR2. Inhibin A interacts with ACVR1; this interaction creates a non-signaling complex (NSC) that inhibits ACVR1-mediated BMP signaling. Inhibin A interacts with ACVR2A.</text>
</comment>
<dbReference type="Pfam" id="PF00688">
    <property type="entry name" value="TGFb_propeptide"/>
    <property type="match status" value="1"/>
</dbReference>
<evidence type="ECO:0000256" key="2">
    <source>
        <dbReference type="ARBA" id="ARBA00006656"/>
    </source>
</evidence>
<keyword evidence="9" id="KW-1015">Disulfide bond</keyword>
<feature type="region of interest" description="Disordered" evidence="16">
    <location>
        <begin position="379"/>
        <end position="408"/>
    </location>
</feature>
<keyword evidence="4" id="KW-0964">Secreted</keyword>
<organism evidence="18 19">
    <name type="scientific">Diceros bicornis minor</name>
    <name type="common">South-central black rhinoceros</name>
    <dbReference type="NCBI Taxonomy" id="77932"/>
    <lineage>
        <taxon>Eukaryota</taxon>
        <taxon>Metazoa</taxon>
        <taxon>Chordata</taxon>
        <taxon>Craniata</taxon>
        <taxon>Vertebrata</taxon>
        <taxon>Euteleostomi</taxon>
        <taxon>Mammalia</taxon>
        <taxon>Eutheria</taxon>
        <taxon>Laurasiatheria</taxon>
        <taxon>Perissodactyla</taxon>
        <taxon>Rhinocerotidae</taxon>
        <taxon>Diceros</taxon>
    </lineage>
</organism>
<dbReference type="FunFam" id="2.10.90.10:FF:000005">
    <property type="entry name" value="Inhibin beta A chain"/>
    <property type="match status" value="1"/>
</dbReference>
<protein>
    <recommendedName>
        <fullName evidence="3">Inhibin beta A chain</fullName>
    </recommendedName>
    <alternativeName>
        <fullName evidence="11">Activin beta-A chain</fullName>
    </alternativeName>
</protein>
<comment type="function">
    <text evidence="12">Inhibins/activins are involved in regulating a number of diverse functions such as hypothalamic and pituitary hormone secretion, gonadal hormone secretion, germ cell development and maturation, erythroid differentiation, insulin secretion, nerve cell survival, embryonic axial development or bone growth, depending on their subunit composition.</text>
</comment>
<dbReference type="InterPro" id="IPR001111">
    <property type="entry name" value="TGF-b_propeptide"/>
</dbReference>
<evidence type="ECO:0000256" key="3">
    <source>
        <dbReference type="ARBA" id="ARBA00014111"/>
    </source>
</evidence>
<dbReference type="PROSITE" id="PS00250">
    <property type="entry name" value="TGF_BETA_1"/>
    <property type="match status" value="1"/>
</dbReference>
<evidence type="ECO:0000256" key="11">
    <source>
        <dbReference type="ARBA" id="ARBA00032434"/>
    </source>
</evidence>
<evidence type="ECO:0000256" key="9">
    <source>
        <dbReference type="ARBA" id="ARBA00023157"/>
    </source>
</evidence>
<dbReference type="Gene3D" id="2.10.90.10">
    <property type="entry name" value="Cystine-knot cytokines"/>
    <property type="match status" value="1"/>
</dbReference>
<dbReference type="GO" id="GO:0045944">
    <property type="term" value="P:positive regulation of transcription by RNA polymerase II"/>
    <property type="evidence" value="ECO:0007669"/>
    <property type="project" value="UniProtKB-ARBA"/>
</dbReference>
<feature type="region of interest" description="Disordered" evidence="16">
    <location>
        <begin position="79"/>
        <end position="106"/>
    </location>
</feature>
<evidence type="ECO:0000256" key="15">
    <source>
        <dbReference type="RuleBase" id="RU000354"/>
    </source>
</evidence>
<dbReference type="GO" id="GO:0048468">
    <property type="term" value="P:cell development"/>
    <property type="evidence" value="ECO:0007669"/>
    <property type="project" value="UniProtKB-ARBA"/>
</dbReference>
<evidence type="ECO:0000313" key="19">
    <source>
        <dbReference type="Proteomes" id="UP000551758"/>
    </source>
</evidence>
<accession>A0A7J7E9M2</accession>
<evidence type="ECO:0000256" key="7">
    <source>
        <dbReference type="ARBA" id="ARBA00022729"/>
    </source>
</evidence>
<dbReference type="PRINTS" id="PR00670">
    <property type="entry name" value="INHIBINBA"/>
</dbReference>
<evidence type="ECO:0000256" key="12">
    <source>
        <dbReference type="ARBA" id="ARBA00053188"/>
    </source>
</evidence>
<evidence type="ECO:0000256" key="8">
    <source>
        <dbReference type="ARBA" id="ARBA00023030"/>
    </source>
</evidence>
<comment type="function">
    <text evidence="13">Inhibin A is a dimer of alpha/INHA and beta-A/INHBA that functions as a feedback regulator in the hypothalamic-pituitary-gonadal (HPG) axis. Inhibits the secretion of FSH from the anterior pituitary gland by acting on pituitary gonadotrope cells. Antagonizes activin A by binding to the proteoglycan, betaglycan, and forming a stable complex with and, thereby, sequestering type II activin receptors while excluding type I receptor.</text>
</comment>
<dbReference type="InterPro" id="IPR001839">
    <property type="entry name" value="TGF-b_C"/>
</dbReference>
<dbReference type="GO" id="GO:0005179">
    <property type="term" value="F:hormone activity"/>
    <property type="evidence" value="ECO:0007669"/>
    <property type="project" value="UniProtKB-KW"/>
</dbReference>
<dbReference type="AlphaFoldDB" id="A0A7J7E9M2"/>
<evidence type="ECO:0000256" key="1">
    <source>
        <dbReference type="ARBA" id="ARBA00004613"/>
    </source>
</evidence>
<dbReference type="PROSITE" id="PS51362">
    <property type="entry name" value="TGF_BETA_2"/>
    <property type="match status" value="1"/>
</dbReference>
<dbReference type="Pfam" id="PF00019">
    <property type="entry name" value="TGF_beta"/>
    <property type="match status" value="1"/>
</dbReference>
<feature type="region of interest" description="Disordered" evidence="16">
    <location>
        <begin position="39"/>
        <end position="60"/>
    </location>
</feature>
<comment type="caution">
    <text evidence="18">The sequence shown here is derived from an EMBL/GenBank/DDBJ whole genome shotgun (WGS) entry which is preliminary data.</text>
</comment>
<comment type="subcellular location">
    <subcellularLocation>
        <location evidence="1">Secreted</location>
    </subcellularLocation>
</comment>
<dbReference type="InterPro" id="IPR000491">
    <property type="entry name" value="Inhibin_betaA"/>
</dbReference>
<dbReference type="EMBL" id="JACDTQ010003853">
    <property type="protein sequence ID" value="KAF5912294.1"/>
    <property type="molecule type" value="Genomic_DNA"/>
</dbReference>
<dbReference type="InterPro" id="IPR029034">
    <property type="entry name" value="Cystine-knot_cytokine"/>
</dbReference>
<dbReference type="GO" id="GO:0048731">
    <property type="term" value="P:system development"/>
    <property type="evidence" value="ECO:0007669"/>
    <property type="project" value="UniProtKB-ARBA"/>
</dbReference>
<dbReference type="CDD" id="cd19404">
    <property type="entry name" value="TGF_beta_INHBA"/>
    <property type="match status" value="1"/>
</dbReference>
<dbReference type="SUPFAM" id="SSF57501">
    <property type="entry name" value="Cystine-knot cytokines"/>
    <property type="match status" value="1"/>
</dbReference>
<feature type="non-terminal residue" evidence="18">
    <location>
        <position position="597"/>
    </location>
</feature>
<keyword evidence="7" id="KW-0732">Signal</keyword>
<dbReference type="InterPro" id="IPR017948">
    <property type="entry name" value="TGFb_CS"/>
</dbReference>
<feature type="compositionally biased region" description="Basic and acidic residues" evidence="16">
    <location>
        <begin position="382"/>
        <end position="394"/>
    </location>
</feature>
<keyword evidence="10" id="KW-0325">Glycoprotein</keyword>
<name>A0A7J7E9M2_DICBM</name>
<dbReference type="PANTHER" id="PTHR11848">
    <property type="entry name" value="TGF-BETA FAMILY"/>
    <property type="match status" value="1"/>
</dbReference>
<evidence type="ECO:0000313" key="18">
    <source>
        <dbReference type="EMBL" id="KAF5912294.1"/>
    </source>
</evidence>
<evidence type="ECO:0000256" key="16">
    <source>
        <dbReference type="SAM" id="MobiDB-lite"/>
    </source>
</evidence>
<dbReference type="Gene3D" id="2.60.120.970">
    <property type="match status" value="1"/>
</dbReference>
<dbReference type="GO" id="GO:0048513">
    <property type="term" value="P:animal organ development"/>
    <property type="evidence" value="ECO:0007669"/>
    <property type="project" value="UniProtKB-ARBA"/>
</dbReference>
<dbReference type="GO" id="GO:0008083">
    <property type="term" value="F:growth factor activity"/>
    <property type="evidence" value="ECO:0007669"/>
    <property type="project" value="UniProtKB-KW"/>
</dbReference>
<dbReference type="InterPro" id="IPR015615">
    <property type="entry name" value="TGF-beta-rel"/>
</dbReference>
<evidence type="ECO:0000256" key="4">
    <source>
        <dbReference type="ARBA" id="ARBA00022525"/>
    </source>
</evidence>
<feature type="domain" description="TGF-beta family profile" evidence="17">
    <location>
        <begin position="425"/>
        <end position="545"/>
    </location>
</feature>
<evidence type="ECO:0000256" key="5">
    <source>
        <dbReference type="ARBA" id="ARBA00022685"/>
    </source>
</evidence>
<dbReference type="Proteomes" id="UP000551758">
    <property type="component" value="Unassembled WGS sequence"/>
</dbReference>
<comment type="similarity">
    <text evidence="2 15">Belongs to the TGF-beta family.</text>
</comment>
<dbReference type="SMART" id="SM00204">
    <property type="entry name" value="TGFB"/>
    <property type="match status" value="1"/>
</dbReference>
<evidence type="ECO:0000256" key="6">
    <source>
        <dbReference type="ARBA" id="ARBA00022702"/>
    </source>
</evidence>
<dbReference type="GO" id="GO:0005125">
    <property type="term" value="F:cytokine activity"/>
    <property type="evidence" value="ECO:0007669"/>
    <property type="project" value="TreeGrafter"/>
</dbReference>
<reference evidence="18 19" key="1">
    <citation type="journal article" date="2020" name="Mol. Biol. Evol.">
        <title>Interspecific Gene Flow and the Evolution of Specialization in Black and White Rhinoceros.</title>
        <authorList>
            <person name="Moodley Y."/>
            <person name="Westbury M.V."/>
            <person name="Russo I.M."/>
            <person name="Gopalakrishnan S."/>
            <person name="Rakotoarivelo A."/>
            <person name="Olsen R.A."/>
            <person name="Prost S."/>
            <person name="Tunstall T."/>
            <person name="Ryder O.A."/>
            <person name="Dalen L."/>
            <person name="Bruford M.W."/>
        </authorList>
    </citation>
    <scope>NUCLEOTIDE SEQUENCE [LARGE SCALE GENOMIC DNA]</scope>
    <source>
        <strain evidence="18">SBR-YM</strain>
        <tissue evidence="18">Skin</tissue>
    </source>
</reference>
<proteinExistence type="inferred from homology"/>
<dbReference type="FunFam" id="2.60.120.970:FF:000007">
    <property type="entry name" value="Inhibin beta A chain"/>
    <property type="match status" value="1"/>
</dbReference>